<dbReference type="InterPro" id="IPR019488">
    <property type="entry name" value="Nucl_pore_RNA_shuttling_Mtr2"/>
</dbReference>
<dbReference type="InterPro" id="IPR045875">
    <property type="entry name" value="NTF2"/>
</dbReference>
<name>A0A8H5M8Y5_9AGAR</name>
<dbReference type="Gene3D" id="3.10.450.50">
    <property type="match status" value="1"/>
</dbReference>
<dbReference type="GO" id="GO:0006913">
    <property type="term" value="P:nucleocytoplasmic transport"/>
    <property type="evidence" value="ECO:0007669"/>
    <property type="project" value="InterPro"/>
</dbReference>
<evidence type="ECO:0000313" key="4">
    <source>
        <dbReference type="Proteomes" id="UP000565441"/>
    </source>
</evidence>
<comment type="caution">
    <text evidence="3">The sequence shown here is derived from an EMBL/GenBank/DDBJ whole genome shotgun (WGS) entry which is preliminary data.</text>
</comment>
<dbReference type="InterPro" id="IPR032710">
    <property type="entry name" value="NTF2-like_dom_sf"/>
</dbReference>
<accession>A0A8H5M8Y5</accession>
<organism evidence="3 4">
    <name type="scientific">Tricholomella constricta</name>
    <dbReference type="NCBI Taxonomy" id="117010"/>
    <lineage>
        <taxon>Eukaryota</taxon>
        <taxon>Fungi</taxon>
        <taxon>Dikarya</taxon>
        <taxon>Basidiomycota</taxon>
        <taxon>Agaricomycotina</taxon>
        <taxon>Agaricomycetes</taxon>
        <taxon>Agaricomycetidae</taxon>
        <taxon>Agaricales</taxon>
        <taxon>Tricholomatineae</taxon>
        <taxon>Lyophyllaceae</taxon>
        <taxon>Tricholomella</taxon>
    </lineage>
</organism>
<dbReference type="CDD" id="cd00780">
    <property type="entry name" value="NTF2"/>
    <property type="match status" value="1"/>
</dbReference>
<sequence length="167" mass="17937">MTASMAAVAPAVVKLTPSDVEIATRAADHFTRIYYSTYDSNTRLNDLPQFYRPSSSLVWNGKPFQGASGLRELMEKMPVTKHEVQSFDCHPIPGTSPPSLLVSVSGSVTHGRGPAGNPTNTTSRNPEGHPRVFSQTFMLVPDAAAPASKPGEVAKYYVSADALRFVG</sequence>
<evidence type="ECO:0000256" key="1">
    <source>
        <dbReference type="SAM" id="MobiDB-lite"/>
    </source>
</evidence>
<feature type="domain" description="NTF2" evidence="2">
    <location>
        <begin position="26"/>
        <end position="165"/>
    </location>
</feature>
<keyword evidence="4" id="KW-1185">Reference proteome</keyword>
<dbReference type="Pfam" id="PF10429">
    <property type="entry name" value="Mtr2"/>
    <property type="match status" value="1"/>
</dbReference>
<dbReference type="EMBL" id="JAACJP010000004">
    <property type="protein sequence ID" value="KAF5385089.1"/>
    <property type="molecule type" value="Genomic_DNA"/>
</dbReference>
<evidence type="ECO:0000259" key="2">
    <source>
        <dbReference type="PROSITE" id="PS50177"/>
    </source>
</evidence>
<dbReference type="OrthoDB" id="25408at2759"/>
<gene>
    <name evidence="3" type="ORF">D9615_001204</name>
</gene>
<proteinExistence type="predicted"/>
<reference evidence="3 4" key="1">
    <citation type="journal article" date="2020" name="ISME J.">
        <title>Uncovering the hidden diversity of litter-decomposition mechanisms in mushroom-forming fungi.</title>
        <authorList>
            <person name="Floudas D."/>
            <person name="Bentzer J."/>
            <person name="Ahren D."/>
            <person name="Johansson T."/>
            <person name="Persson P."/>
            <person name="Tunlid A."/>
        </authorList>
    </citation>
    <scope>NUCLEOTIDE SEQUENCE [LARGE SCALE GENOMIC DNA]</scope>
    <source>
        <strain evidence="3 4">CBS 661.87</strain>
    </source>
</reference>
<dbReference type="PROSITE" id="PS50177">
    <property type="entry name" value="NTF2_DOMAIN"/>
    <property type="match status" value="1"/>
</dbReference>
<evidence type="ECO:0000313" key="3">
    <source>
        <dbReference type="EMBL" id="KAF5385089.1"/>
    </source>
</evidence>
<protein>
    <recommendedName>
        <fullName evidence="2">NTF2 domain-containing protein</fullName>
    </recommendedName>
</protein>
<dbReference type="AlphaFoldDB" id="A0A8H5M8Y5"/>
<dbReference type="Proteomes" id="UP000565441">
    <property type="component" value="Unassembled WGS sequence"/>
</dbReference>
<dbReference type="InterPro" id="IPR018222">
    <property type="entry name" value="Nuclear_transport_factor_2_euk"/>
</dbReference>
<feature type="region of interest" description="Disordered" evidence="1">
    <location>
        <begin position="108"/>
        <end position="129"/>
    </location>
</feature>
<dbReference type="PANTHER" id="PTHR12612">
    <property type="entry name" value="NUCLEAR TRANSPORT FACTOR 2"/>
    <property type="match status" value="1"/>
</dbReference>
<dbReference type="SUPFAM" id="SSF54427">
    <property type="entry name" value="NTF2-like"/>
    <property type="match status" value="1"/>
</dbReference>